<gene>
    <name evidence="3" type="ORF">CD30_07330</name>
</gene>
<keyword evidence="4" id="KW-1185">Reference proteome</keyword>
<keyword evidence="1" id="KW-0472">Membrane</keyword>
<keyword evidence="1" id="KW-1133">Transmembrane helix</keyword>
<sequence>MFRRIFYSTISNEQGYSLLLAIFAIAIFTVLGLSIFTISANTKKISTNEREDQAVYYLAEAGLVEKKAELETIVQEAFHKTLQLQEAHYSSHLDPMTQFNFEETFLNYIENDIITIQNHTEYSFTPVFNNPATALVTIQKDTSSPNLTYKIQSIGRIGTKQERIVNQTFSIKFDPVTTEITIENSHPSNPSLPIYSPPCTGVHVSGTMQLNGNTTINGTIFSPSKDKSGHTINESKYLSQIQWNTPFNFTLPDFPPDSTFTSLSRLPAIDLNSNVITLNNDIRVQNFNTNEITINVGDADRNIYFENLQVSGKTVNIIGNGKVNIYVNNEFTVNSNGNKTGLTINHSGTPNDLMVYVKGNSNFNGGFSIDGSIYVKNSGVHINKDSTVSGFIYAGNGDVKINGQAETTIGGIFAPNSNIHLNGGAEIKTSIVAGTFTANGGSTLNIAENGSCNNPPPDTGQPGIDNTFVKVIGSDTQIIGSPIIEVE</sequence>
<protein>
    <recommendedName>
        <fullName evidence="2">DUF7305 domain-containing protein</fullName>
    </recommendedName>
</protein>
<dbReference type="InterPro" id="IPR055729">
    <property type="entry name" value="DUF7305"/>
</dbReference>
<comment type="caution">
    <text evidence="3">The sequence shown here is derived from an EMBL/GenBank/DDBJ whole genome shotgun (WGS) entry which is preliminary data.</text>
</comment>
<evidence type="ECO:0000313" key="3">
    <source>
        <dbReference type="EMBL" id="KGR91243.1"/>
    </source>
</evidence>
<dbReference type="AlphaFoldDB" id="A0A0A3J7V4"/>
<evidence type="ECO:0000259" key="2">
    <source>
        <dbReference type="Pfam" id="PF23981"/>
    </source>
</evidence>
<organism evidence="3 4">
    <name type="scientific">Ureibacillus massiliensis 4400831 = CIP 108448 = CCUG 49529</name>
    <dbReference type="NCBI Taxonomy" id="1211035"/>
    <lineage>
        <taxon>Bacteria</taxon>
        <taxon>Bacillati</taxon>
        <taxon>Bacillota</taxon>
        <taxon>Bacilli</taxon>
        <taxon>Bacillales</taxon>
        <taxon>Caryophanaceae</taxon>
        <taxon>Ureibacillus</taxon>
    </lineage>
</organism>
<dbReference type="RefSeq" id="WP_036174529.1">
    <property type="nucleotide sequence ID" value="NZ_AVCZ01000009.1"/>
</dbReference>
<dbReference type="eggNOG" id="ENOG5033IR4">
    <property type="taxonomic scope" value="Bacteria"/>
</dbReference>
<proteinExistence type="predicted"/>
<feature type="transmembrane region" description="Helical" evidence="1">
    <location>
        <begin position="16"/>
        <end position="38"/>
    </location>
</feature>
<evidence type="ECO:0000256" key="1">
    <source>
        <dbReference type="SAM" id="Phobius"/>
    </source>
</evidence>
<reference evidence="3 4" key="1">
    <citation type="submission" date="2014-02" db="EMBL/GenBank/DDBJ databases">
        <title>Draft genome sequence of Lysinibacillus massiliensis CCUG 49529.</title>
        <authorList>
            <person name="Zhang F."/>
            <person name="Wang G."/>
            <person name="Zhang L."/>
        </authorList>
    </citation>
    <scope>NUCLEOTIDE SEQUENCE [LARGE SCALE GENOMIC DNA]</scope>
    <source>
        <strain evidence="3 4">CCUG 49529</strain>
    </source>
</reference>
<name>A0A0A3J7V4_9BACL</name>
<accession>A0A0A3J7V4</accession>
<dbReference type="Proteomes" id="UP000030595">
    <property type="component" value="Unassembled WGS sequence"/>
</dbReference>
<evidence type="ECO:0000313" key="4">
    <source>
        <dbReference type="Proteomes" id="UP000030595"/>
    </source>
</evidence>
<dbReference type="OrthoDB" id="2163447at2"/>
<feature type="domain" description="DUF7305" evidence="2">
    <location>
        <begin position="303"/>
        <end position="444"/>
    </location>
</feature>
<dbReference type="EMBL" id="JPVQ01000009">
    <property type="protein sequence ID" value="KGR91243.1"/>
    <property type="molecule type" value="Genomic_DNA"/>
</dbReference>
<dbReference type="Pfam" id="PF23981">
    <property type="entry name" value="DUF7305"/>
    <property type="match status" value="1"/>
</dbReference>
<keyword evidence="1" id="KW-0812">Transmembrane</keyword>